<dbReference type="Proteomes" id="UP000287247">
    <property type="component" value="Unassembled WGS sequence"/>
</dbReference>
<keyword evidence="5" id="KW-0408">Iron</keyword>
<evidence type="ECO:0000259" key="7">
    <source>
        <dbReference type="PROSITE" id="PS01033"/>
    </source>
</evidence>
<dbReference type="GO" id="GO:0020037">
    <property type="term" value="F:heme binding"/>
    <property type="evidence" value="ECO:0007669"/>
    <property type="project" value="InterPro"/>
</dbReference>
<comment type="similarity">
    <text evidence="6">Belongs to the globin family.</text>
</comment>
<dbReference type="GO" id="GO:0019825">
    <property type="term" value="F:oxygen binding"/>
    <property type="evidence" value="ECO:0007669"/>
    <property type="project" value="InterPro"/>
</dbReference>
<protein>
    <submittedName>
        <fullName evidence="8">Nitric oxide dioxygenase</fullName>
    </submittedName>
</protein>
<dbReference type="InterPro" id="IPR012292">
    <property type="entry name" value="Globin/Proto"/>
</dbReference>
<evidence type="ECO:0000313" key="9">
    <source>
        <dbReference type="Proteomes" id="UP000287247"/>
    </source>
</evidence>
<dbReference type="Pfam" id="PF00042">
    <property type="entry name" value="Globin"/>
    <property type="match status" value="1"/>
</dbReference>
<dbReference type="OrthoDB" id="510157at2"/>
<keyword evidence="9" id="KW-1185">Reference proteome</keyword>
<name>A0A401IGE0_APHSA</name>
<comment type="similarity">
    <text evidence="1">In the C-terminal section; belongs to the flavoprotein pyridine nucleotide cytochrome reductase family.</text>
</comment>
<proteinExistence type="inferred from homology"/>
<dbReference type="InterPro" id="IPR000971">
    <property type="entry name" value="Globin"/>
</dbReference>
<keyword evidence="8" id="KW-0223">Dioxygenase</keyword>
<dbReference type="GO" id="GO:0005344">
    <property type="term" value="F:oxygen carrier activity"/>
    <property type="evidence" value="ECO:0007669"/>
    <property type="project" value="UniProtKB-KW"/>
</dbReference>
<dbReference type="Gene3D" id="1.10.490.10">
    <property type="entry name" value="Globins"/>
    <property type="match status" value="1"/>
</dbReference>
<dbReference type="RefSeq" id="WP_124971731.1">
    <property type="nucleotide sequence ID" value="NZ_BDQK01000006.1"/>
</dbReference>
<keyword evidence="3 6" id="KW-0561">Oxygen transport</keyword>
<keyword evidence="2 6" id="KW-0349">Heme</keyword>
<organism evidence="8 9">
    <name type="scientific">Aphanothece sacrum FPU1</name>
    <dbReference type="NCBI Taxonomy" id="1920663"/>
    <lineage>
        <taxon>Bacteria</taxon>
        <taxon>Bacillati</taxon>
        <taxon>Cyanobacteriota</taxon>
        <taxon>Cyanophyceae</taxon>
        <taxon>Oscillatoriophycideae</taxon>
        <taxon>Chroococcales</taxon>
        <taxon>Aphanothecaceae</taxon>
        <taxon>Aphanothece</taxon>
    </lineage>
</organism>
<accession>A0A401IGE0</accession>
<dbReference type="GO" id="GO:0046872">
    <property type="term" value="F:metal ion binding"/>
    <property type="evidence" value="ECO:0007669"/>
    <property type="project" value="UniProtKB-KW"/>
</dbReference>
<feature type="domain" description="Globin" evidence="7">
    <location>
        <begin position="1"/>
        <end position="141"/>
    </location>
</feature>
<dbReference type="GO" id="GO:0071500">
    <property type="term" value="P:cellular response to nitrosative stress"/>
    <property type="evidence" value="ECO:0007669"/>
    <property type="project" value="TreeGrafter"/>
</dbReference>
<keyword evidence="6" id="KW-0813">Transport</keyword>
<keyword evidence="4" id="KW-0479">Metal-binding</keyword>
<dbReference type="GO" id="GO:0046210">
    <property type="term" value="P:nitric oxide catabolic process"/>
    <property type="evidence" value="ECO:0007669"/>
    <property type="project" value="TreeGrafter"/>
</dbReference>
<dbReference type="FunFam" id="1.10.490.10:FF:000003">
    <property type="entry name" value="Flavohemoprotein"/>
    <property type="match status" value="1"/>
</dbReference>
<reference evidence="9" key="1">
    <citation type="submission" date="2017-05" db="EMBL/GenBank/DDBJ databases">
        <title>Physiological properties and genetic analysis related to exopolysaccharide production of fresh-water unicellular cyanobacterium Aphanothece sacrum, Suizenji Nori, that has been cultured as a food source in Japan.</title>
        <authorList>
            <person name="Kanesaki Y."/>
            <person name="Yoshikawa S."/>
            <person name="Ohki K."/>
        </authorList>
    </citation>
    <scope>NUCLEOTIDE SEQUENCE [LARGE SCALE GENOMIC DNA]</scope>
    <source>
        <strain evidence="9">FPU1</strain>
    </source>
</reference>
<evidence type="ECO:0000256" key="3">
    <source>
        <dbReference type="ARBA" id="ARBA00022621"/>
    </source>
</evidence>
<dbReference type="CDD" id="cd08922">
    <property type="entry name" value="FHb-globin"/>
    <property type="match status" value="1"/>
</dbReference>
<dbReference type="AlphaFoldDB" id="A0A401IGE0"/>
<sequence length="163" mass="18902">MVSQKTIDLVKATAPILKERGEEITRKMYQLMFESRPEYRLWFETTFMTHVDGGSQPNKLAGSIYAYAIHIDKLDELKKTVEKIANRHVDSQVIAEQYPVIGDFLLLAMKEVLQEQATPEIMAAWEEAYTALADIFIQREKELYQDDDVKLVASLKSQRFFNH</sequence>
<evidence type="ECO:0000256" key="5">
    <source>
        <dbReference type="ARBA" id="ARBA00023004"/>
    </source>
</evidence>
<dbReference type="GO" id="GO:0008941">
    <property type="term" value="F:nitric oxide dioxygenase NAD(P)H activity"/>
    <property type="evidence" value="ECO:0007669"/>
    <property type="project" value="TreeGrafter"/>
</dbReference>
<evidence type="ECO:0000256" key="1">
    <source>
        <dbReference type="ARBA" id="ARBA00006401"/>
    </source>
</evidence>
<evidence type="ECO:0000256" key="6">
    <source>
        <dbReference type="RuleBase" id="RU000356"/>
    </source>
</evidence>
<dbReference type="PANTHER" id="PTHR43396">
    <property type="entry name" value="FLAVOHEMOPROTEIN"/>
    <property type="match status" value="1"/>
</dbReference>
<dbReference type="PROSITE" id="PS01033">
    <property type="entry name" value="GLOBIN"/>
    <property type="match status" value="1"/>
</dbReference>
<comment type="caution">
    <text evidence="8">The sequence shown here is derived from an EMBL/GenBank/DDBJ whole genome shotgun (WGS) entry which is preliminary data.</text>
</comment>
<dbReference type="PANTHER" id="PTHR43396:SF3">
    <property type="entry name" value="FLAVOHEMOPROTEIN"/>
    <property type="match status" value="1"/>
</dbReference>
<dbReference type="InterPro" id="IPR009050">
    <property type="entry name" value="Globin-like_sf"/>
</dbReference>
<gene>
    <name evidence="8" type="ORF">AsFPU1_1680</name>
</gene>
<dbReference type="GO" id="GO:0071949">
    <property type="term" value="F:FAD binding"/>
    <property type="evidence" value="ECO:0007669"/>
    <property type="project" value="TreeGrafter"/>
</dbReference>
<evidence type="ECO:0000256" key="4">
    <source>
        <dbReference type="ARBA" id="ARBA00022723"/>
    </source>
</evidence>
<dbReference type="SUPFAM" id="SSF46458">
    <property type="entry name" value="Globin-like"/>
    <property type="match status" value="1"/>
</dbReference>
<evidence type="ECO:0000313" key="8">
    <source>
        <dbReference type="EMBL" id="GBF80279.1"/>
    </source>
</evidence>
<dbReference type="EMBL" id="BDQK01000006">
    <property type="protein sequence ID" value="GBF80279.1"/>
    <property type="molecule type" value="Genomic_DNA"/>
</dbReference>
<evidence type="ECO:0000256" key="2">
    <source>
        <dbReference type="ARBA" id="ARBA00022617"/>
    </source>
</evidence>
<keyword evidence="8" id="KW-0560">Oxidoreductase</keyword>